<gene>
    <name evidence="1" type="ORF">AERO8C_160220</name>
</gene>
<dbReference type="AlphaFoldDB" id="A0A653KY58"/>
<dbReference type="RefSeq" id="WP_159158947.1">
    <property type="nucleotide sequence ID" value="NZ_JBQBDA010000004.1"/>
</dbReference>
<proteinExistence type="predicted"/>
<evidence type="ECO:0000313" key="2">
    <source>
        <dbReference type="Proteomes" id="UP000439123"/>
    </source>
</evidence>
<dbReference type="GO" id="GO:0019068">
    <property type="term" value="P:virion assembly"/>
    <property type="evidence" value="ECO:0007669"/>
    <property type="project" value="InterPro"/>
</dbReference>
<protein>
    <submittedName>
        <fullName evidence="1">Contig_181, whole genome shotgun sequence (Modular protein)</fullName>
    </submittedName>
</protein>
<accession>A0A653KY58</accession>
<name>A0A653KY58_AERVE</name>
<dbReference type="InterPro" id="IPR053734">
    <property type="entry name" value="Phage_Head-Tail_Connect_sf"/>
</dbReference>
<dbReference type="Pfam" id="PF05354">
    <property type="entry name" value="Phage_attach"/>
    <property type="match status" value="1"/>
</dbReference>
<organism evidence="1 2">
    <name type="scientific">Aeromonas veronii</name>
    <dbReference type="NCBI Taxonomy" id="654"/>
    <lineage>
        <taxon>Bacteria</taxon>
        <taxon>Pseudomonadati</taxon>
        <taxon>Pseudomonadota</taxon>
        <taxon>Gammaproteobacteria</taxon>
        <taxon>Aeromonadales</taxon>
        <taxon>Aeromonadaceae</taxon>
        <taxon>Aeromonas</taxon>
    </lineage>
</organism>
<reference evidence="1 2" key="1">
    <citation type="submission" date="2019-10" db="EMBL/GenBank/DDBJ databases">
        <authorList>
            <person name="Karimi E."/>
        </authorList>
    </citation>
    <scope>NUCLEOTIDE SEQUENCE [LARGE SCALE GENOMIC DNA]</scope>
    <source>
        <strain evidence="1">Aeromonas sp. 8C</strain>
    </source>
</reference>
<dbReference type="Proteomes" id="UP000439123">
    <property type="component" value="Unassembled WGS sequence"/>
</dbReference>
<dbReference type="EMBL" id="CABWLC010000008">
    <property type="protein sequence ID" value="VXA84067.1"/>
    <property type="molecule type" value="Genomic_DNA"/>
</dbReference>
<sequence>MRGPSWENLDAFLQLDSSGGFATPAVVHFGDGSTRTISVIFDDPYLNAQLGEYEADTSEPRISGKEVDMVGISRGDEVVVAGERFDVMTSPQADGTGWALVTMARQGNHHAAV</sequence>
<dbReference type="Gene3D" id="2.40.10.180">
    <property type="entry name" value="Phage tail proteins"/>
    <property type="match status" value="1"/>
</dbReference>
<evidence type="ECO:0000313" key="1">
    <source>
        <dbReference type="EMBL" id="VXA84067.1"/>
    </source>
</evidence>
<dbReference type="InterPro" id="IPR008018">
    <property type="entry name" value="Phage_tail_attach_FII"/>
</dbReference>